<gene>
    <name evidence="5" type="ORF">SAMN06273572_102327</name>
</gene>
<evidence type="ECO:0000259" key="4">
    <source>
        <dbReference type="PROSITE" id="PS50943"/>
    </source>
</evidence>
<name>A0A2C9CTE5_9RHOB</name>
<dbReference type="SMART" id="SM00530">
    <property type="entry name" value="HTH_XRE"/>
    <property type="match status" value="1"/>
</dbReference>
<dbReference type="PROSITE" id="PS50943">
    <property type="entry name" value="HTH_CROC1"/>
    <property type="match status" value="1"/>
</dbReference>
<keyword evidence="3" id="KW-0804">Transcription</keyword>
<keyword evidence="1" id="KW-0805">Transcription regulation</keyword>
<evidence type="ECO:0000256" key="1">
    <source>
        <dbReference type="ARBA" id="ARBA00023015"/>
    </source>
</evidence>
<evidence type="ECO:0000256" key="2">
    <source>
        <dbReference type="ARBA" id="ARBA00023125"/>
    </source>
</evidence>
<evidence type="ECO:0000313" key="5">
    <source>
        <dbReference type="EMBL" id="SOH93649.1"/>
    </source>
</evidence>
<dbReference type="RefSeq" id="WP_097929216.1">
    <property type="nucleotide sequence ID" value="NZ_OCTN01000002.1"/>
</dbReference>
<dbReference type="Pfam" id="PF01381">
    <property type="entry name" value="HTH_3"/>
    <property type="match status" value="1"/>
</dbReference>
<keyword evidence="6" id="KW-1185">Reference proteome</keyword>
<evidence type="ECO:0000256" key="3">
    <source>
        <dbReference type="ARBA" id="ARBA00023163"/>
    </source>
</evidence>
<dbReference type="GO" id="GO:0003677">
    <property type="term" value="F:DNA binding"/>
    <property type="evidence" value="ECO:0007669"/>
    <property type="project" value="UniProtKB-KW"/>
</dbReference>
<dbReference type="PANTHER" id="PTHR40661">
    <property type="match status" value="1"/>
</dbReference>
<dbReference type="PANTHER" id="PTHR40661:SF3">
    <property type="entry name" value="FELS-1 PROPHAGE TRANSCRIPTIONAL REGULATOR"/>
    <property type="match status" value="1"/>
</dbReference>
<dbReference type="SUPFAM" id="SSF47413">
    <property type="entry name" value="lambda repressor-like DNA-binding domains"/>
    <property type="match status" value="1"/>
</dbReference>
<organism evidence="5 6">
    <name type="scientific">Pontivivens marinum</name>
    <dbReference type="NCBI Taxonomy" id="1690039"/>
    <lineage>
        <taxon>Bacteria</taxon>
        <taxon>Pseudomonadati</taxon>
        <taxon>Pseudomonadota</taxon>
        <taxon>Alphaproteobacteria</taxon>
        <taxon>Rhodobacterales</taxon>
        <taxon>Paracoccaceae</taxon>
        <taxon>Pontivivens</taxon>
    </lineage>
</organism>
<keyword evidence="2" id="KW-0238">DNA-binding</keyword>
<dbReference type="CDD" id="cd00093">
    <property type="entry name" value="HTH_XRE"/>
    <property type="match status" value="1"/>
</dbReference>
<feature type="domain" description="HTH cro/C1-type" evidence="4">
    <location>
        <begin position="24"/>
        <end position="78"/>
    </location>
</feature>
<sequence>MTDEQTSTDEAYFHEDMATFGDRMAAARDSLGLEQNQLARRLGVKGSTIAGWEDDRAEPRANRLQMLAGVLGVSITWLLSGQGDGPTAVAEDDVSADTMALLAEMRRIRTEQARLTERLGIVEKRLRAALS</sequence>
<dbReference type="Gene3D" id="1.10.260.40">
    <property type="entry name" value="lambda repressor-like DNA-binding domains"/>
    <property type="match status" value="1"/>
</dbReference>
<reference evidence="6" key="1">
    <citation type="submission" date="2017-09" db="EMBL/GenBank/DDBJ databases">
        <authorList>
            <person name="Varghese N."/>
            <person name="Submissions S."/>
        </authorList>
    </citation>
    <scope>NUCLEOTIDE SEQUENCE [LARGE SCALE GENOMIC DNA]</scope>
    <source>
        <strain evidence="6">C7</strain>
    </source>
</reference>
<dbReference type="OrthoDB" id="5659783at2"/>
<dbReference type="AlphaFoldDB" id="A0A2C9CTE5"/>
<dbReference type="InterPro" id="IPR010982">
    <property type="entry name" value="Lambda_DNA-bd_dom_sf"/>
</dbReference>
<proteinExistence type="predicted"/>
<dbReference type="Proteomes" id="UP000220034">
    <property type="component" value="Unassembled WGS sequence"/>
</dbReference>
<accession>A0A2C9CTE5</accession>
<evidence type="ECO:0000313" key="6">
    <source>
        <dbReference type="Proteomes" id="UP000220034"/>
    </source>
</evidence>
<dbReference type="EMBL" id="OCTN01000002">
    <property type="protein sequence ID" value="SOH93649.1"/>
    <property type="molecule type" value="Genomic_DNA"/>
</dbReference>
<dbReference type="InterPro" id="IPR001387">
    <property type="entry name" value="Cro/C1-type_HTH"/>
</dbReference>
<protein>
    <submittedName>
        <fullName evidence="5">Helix-turn-helix</fullName>
    </submittedName>
</protein>